<dbReference type="SUPFAM" id="SSF56801">
    <property type="entry name" value="Acetyl-CoA synthetase-like"/>
    <property type="match status" value="1"/>
</dbReference>
<dbReference type="Pfam" id="PF00501">
    <property type="entry name" value="AMP-binding"/>
    <property type="match status" value="1"/>
</dbReference>
<evidence type="ECO:0000259" key="3">
    <source>
        <dbReference type="Pfam" id="PF14535"/>
    </source>
</evidence>
<protein>
    <recommendedName>
        <fullName evidence="1">Phenylacetate-coenzyme A ligase</fullName>
        <ecNumber evidence="1">6.2.1.30</ecNumber>
    </recommendedName>
    <alternativeName>
        <fullName evidence="1">Phenylacetyl-CoA ligase</fullName>
    </alternativeName>
</protein>
<dbReference type="RefSeq" id="WP_262400240.1">
    <property type="nucleotide sequence ID" value="NZ_JACRTB010000014.1"/>
</dbReference>
<evidence type="ECO:0000256" key="1">
    <source>
        <dbReference type="PIRNR" id="PIRNR006444"/>
    </source>
</evidence>
<dbReference type="Proteomes" id="UP000658131">
    <property type="component" value="Unassembled WGS sequence"/>
</dbReference>
<dbReference type="Gene3D" id="3.30.300.30">
    <property type="match status" value="1"/>
</dbReference>
<comment type="caution">
    <text evidence="4">The sequence shown here is derived from an EMBL/GenBank/DDBJ whole genome shotgun (WGS) entry which is preliminary data.</text>
</comment>
<keyword evidence="1" id="KW-0547">Nucleotide-binding</keyword>
<dbReference type="CDD" id="cd05913">
    <property type="entry name" value="PaaK"/>
    <property type="match status" value="1"/>
</dbReference>
<organism evidence="4 5">
    <name type="scientific">Yanshouia hominis</name>
    <dbReference type="NCBI Taxonomy" id="2763673"/>
    <lineage>
        <taxon>Bacteria</taxon>
        <taxon>Bacillati</taxon>
        <taxon>Bacillota</taxon>
        <taxon>Clostridia</taxon>
        <taxon>Eubacteriales</taxon>
        <taxon>Oscillospiraceae</taxon>
        <taxon>Yanshouia</taxon>
    </lineage>
</organism>
<dbReference type="EMBL" id="JACRTB010000014">
    <property type="protein sequence ID" value="MBC8576742.1"/>
    <property type="molecule type" value="Genomic_DNA"/>
</dbReference>
<reference evidence="4 5" key="1">
    <citation type="submission" date="2020-08" db="EMBL/GenBank/DDBJ databases">
        <title>Genome public.</title>
        <authorList>
            <person name="Liu C."/>
            <person name="Sun Q."/>
        </authorList>
    </citation>
    <scope>NUCLEOTIDE SEQUENCE [LARGE SCALE GENOMIC DNA]</scope>
    <source>
        <strain evidence="4 5">BX1</strain>
    </source>
</reference>
<dbReference type="InterPro" id="IPR000873">
    <property type="entry name" value="AMP-dep_synth/lig_dom"/>
</dbReference>
<dbReference type="InterPro" id="IPR011880">
    <property type="entry name" value="PA_CoA_ligase"/>
</dbReference>
<feature type="domain" description="AMP-dependent synthetase/ligase" evidence="2">
    <location>
        <begin position="82"/>
        <end position="286"/>
    </location>
</feature>
<accession>A0ABR7NK07</accession>
<dbReference type="PANTHER" id="PTHR43439:SF1">
    <property type="entry name" value="PHENYLACETATE-COENZYME A LIGASE"/>
    <property type="match status" value="1"/>
</dbReference>
<dbReference type="Pfam" id="PF14535">
    <property type="entry name" value="AMP-binding_C_2"/>
    <property type="match status" value="1"/>
</dbReference>
<comment type="similarity">
    <text evidence="1">Belongs to the phenylacetyl-CoA ligase family.</text>
</comment>
<comment type="catalytic activity">
    <reaction evidence="1">
        <text>2-phenylacetate + ATP + CoA = phenylacetyl-CoA + AMP + diphosphate</text>
        <dbReference type="Rhea" id="RHEA:20956"/>
        <dbReference type="ChEBI" id="CHEBI:18401"/>
        <dbReference type="ChEBI" id="CHEBI:30616"/>
        <dbReference type="ChEBI" id="CHEBI:33019"/>
        <dbReference type="ChEBI" id="CHEBI:57287"/>
        <dbReference type="ChEBI" id="CHEBI:57390"/>
        <dbReference type="ChEBI" id="CHEBI:456215"/>
        <dbReference type="EC" id="6.2.1.30"/>
    </reaction>
</comment>
<dbReference type="Gene3D" id="3.40.50.12780">
    <property type="entry name" value="N-terminal domain of ligase-like"/>
    <property type="match status" value="1"/>
</dbReference>
<proteinExistence type="inferred from homology"/>
<dbReference type="InterPro" id="IPR042099">
    <property type="entry name" value="ANL_N_sf"/>
</dbReference>
<evidence type="ECO:0000313" key="5">
    <source>
        <dbReference type="Proteomes" id="UP000658131"/>
    </source>
</evidence>
<dbReference type="PIRSF" id="PIRSF006444">
    <property type="entry name" value="PaaK"/>
    <property type="match status" value="1"/>
</dbReference>
<dbReference type="InterPro" id="IPR051414">
    <property type="entry name" value="Adenylate-forming_Reductase"/>
</dbReference>
<name>A0ABR7NK07_9FIRM</name>
<dbReference type="EC" id="6.2.1.30" evidence="1"/>
<feature type="domain" description="AMP-dependent ligase C-terminal" evidence="3">
    <location>
        <begin position="336"/>
        <end position="431"/>
    </location>
</feature>
<evidence type="ECO:0000313" key="4">
    <source>
        <dbReference type="EMBL" id="MBC8576742.1"/>
    </source>
</evidence>
<keyword evidence="1 4" id="KW-0436">Ligase</keyword>
<comment type="pathway">
    <text evidence="1">Aromatic compound metabolism; phenylacetate degradation.</text>
</comment>
<keyword evidence="5" id="KW-1185">Reference proteome</keyword>
<dbReference type="InterPro" id="IPR045851">
    <property type="entry name" value="AMP-bd_C_sf"/>
</dbReference>
<sequence>MKKPYWNPMETAPLHEIRAMQSLGLSRTVRRVYENVPFYHKKFDEMGIRPDDIRSVDDLAKLPFTYKQDLRDNYPYGLFAAPMDEVVRIHASSGTTGKQTVVGYTQHDLDMWAECAARALTAAGADSSDFVHVSYGYGLFTGGLGLHDGAGKIGASVIPASTGNTKRQLQIFRDFHSTVLCCTPSYALFLGEALRDAGIPLSEISLKYGVFGAEPWTEEMRRRIEDLLGIKAHDIYGLSEIMGPGVSYECGAQKGMHINEDFFIAEIIDPDTGEVLPEGSTGELVFTTIAKEALPLIRYRTRDITSLTREPCSCGRTFVKMNKIMGRSDDMLIIRGVNVFPSQIESVLLDLGMPPHYLLVVDRKGTLDTLEVLVEMDSSMEFDAVRLIEQKEKEIRRAVESTIGIAAKITLVSPNTIERSEGKSKRVDDRRKLV</sequence>
<comment type="function">
    <text evidence="1">Catalyzes the activation of phenylacetic acid (PA) to phenylacetyl-CoA (PA-CoA).</text>
</comment>
<gene>
    <name evidence="4" type="ORF">H8717_10055</name>
</gene>
<dbReference type="GO" id="GO:0016874">
    <property type="term" value="F:ligase activity"/>
    <property type="evidence" value="ECO:0007669"/>
    <property type="project" value="UniProtKB-KW"/>
</dbReference>
<dbReference type="PANTHER" id="PTHR43439">
    <property type="entry name" value="PHENYLACETATE-COENZYME A LIGASE"/>
    <property type="match status" value="1"/>
</dbReference>
<dbReference type="InterPro" id="IPR028154">
    <property type="entry name" value="AMP-dep_Lig_C"/>
</dbReference>
<evidence type="ECO:0000259" key="2">
    <source>
        <dbReference type="Pfam" id="PF00501"/>
    </source>
</evidence>